<dbReference type="OrthoDB" id="5739345at2"/>
<evidence type="ECO:0008006" key="4">
    <source>
        <dbReference type="Google" id="ProtNLM"/>
    </source>
</evidence>
<dbReference type="AlphaFoldDB" id="A0A5R9ITE4"/>
<keyword evidence="3" id="KW-1185">Reference proteome</keyword>
<name>A0A5R9ITE4_9GAMM</name>
<evidence type="ECO:0000256" key="1">
    <source>
        <dbReference type="SAM" id="SignalP"/>
    </source>
</evidence>
<proteinExistence type="predicted"/>
<dbReference type="EMBL" id="VCBC01000008">
    <property type="protein sequence ID" value="TLU65198.1"/>
    <property type="molecule type" value="Genomic_DNA"/>
</dbReference>
<accession>A0A5R9ITE4</accession>
<sequence>MIKINPLNLVLATVVCTIVSSAHAKNDKSDNTLPKGLEKKVKQGKGLPPGWQKKLIPGEILSRDVYRHRDIIVPMDTRGIVTVRIDGKLIRLIEASREIVEILN</sequence>
<dbReference type="RefSeq" id="WP_138319868.1">
    <property type="nucleotide sequence ID" value="NZ_VCBC01000008.1"/>
</dbReference>
<gene>
    <name evidence="2" type="ORF">FE810_09785</name>
</gene>
<protein>
    <recommendedName>
        <fullName evidence="4">RcnB family protein</fullName>
    </recommendedName>
</protein>
<dbReference type="Gene3D" id="3.10.450.160">
    <property type="entry name" value="inner membrane protein cigr"/>
    <property type="match status" value="1"/>
</dbReference>
<reference evidence="2 3" key="1">
    <citation type="submission" date="2019-05" db="EMBL/GenBank/DDBJ databases">
        <title>Genome sequences of Thalassotalea litorea 1K03283.</title>
        <authorList>
            <person name="Zhang D."/>
        </authorList>
    </citation>
    <scope>NUCLEOTIDE SEQUENCE [LARGE SCALE GENOMIC DNA]</scope>
    <source>
        <strain evidence="2 3">MCCC 1K03283</strain>
    </source>
</reference>
<evidence type="ECO:0000313" key="3">
    <source>
        <dbReference type="Proteomes" id="UP000307790"/>
    </source>
</evidence>
<evidence type="ECO:0000313" key="2">
    <source>
        <dbReference type="EMBL" id="TLU65198.1"/>
    </source>
</evidence>
<keyword evidence="1" id="KW-0732">Signal</keyword>
<organism evidence="2 3">
    <name type="scientific">Thalassotalea litorea</name>
    <dbReference type="NCBI Taxonomy" id="2020715"/>
    <lineage>
        <taxon>Bacteria</taxon>
        <taxon>Pseudomonadati</taxon>
        <taxon>Pseudomonadota</taxon>
        <taxon>Gammaproteobacteria</taxon>
        <taxon>Alteromonadales</taxon>
        <taxon>Colwelliaceae</taxon>
        <taxon>Thalassotalea</taxon>
    </lineage>
</organism>
<feature type="chain" id="PRO_5024358823" description="RcnB family protein" evidence="1">
    <location>
        <begin position="25"/>
        <end position="104"/>
    </location>
</feature>
<comment type="caution">
    <text evidence="2">The sequence shown here is derived from an EMBL/GenBank/DDBJ whole genome shotgun (WGS) entry which is preliminary data.</text>
</comment>
<dbReference type="Proteomes" id="UP000307790">
    <property type="component" value="Unassembled WGS sequence"/>
</dbReference>
<feature type="signal peptide" evidence="1">
    <location>
        <begin position="1"/>
        <end position="24"/>
    </location>
</feature>